<sequence>MPYPLYHPTPNTSGSPNPNPSPNPKRIRIFLSESPGLRLRSAVFLLSLLYPRRSSPRPGTCTRTASSPSPYTPFFQHPDPIPNVPPSAPFYTQYQSQPQDSSSQFPPYSQYSSPLFQPDQSSTVVPYSNHLQSLPPLQSIRSQNNYPPQSNPNPDPSHKPDLTTPFSSVYGPSEPPYEVVAPRFDHGGGYYNENSVKYGMTAALPSGQIQPGYDQDYFQRKPETAFLYGHVSAQDDRLGDCDVFLFNHSQI</sequence>
<feature type="compositionally biased region" description="Polar residues" evidence="1">
    <location>
        <begin position="119"/>
        <end position="141"/>
    </location>
</feature>
<evidence type="ECO:0000313" key="3">
    <source>
        <dbReference type="Proteomes" id="UP001412067"/>
    </source>
</evidence>
<feature type="region of interest" description="Disordered" evidence="1">
    <location>
        <begin position="54"/>
        <end position="171"/>
    </location>
</feature>
<feature type="region of interest" description="Disordered" evidence="1">
    <location>
        <begin position="1"/>
        <end position="27"/>
    </location>
</feature>
<dbReference type="Proteomes" id="UP001412067">
    <property type="component" value="Unassembled WGS sequence"/>
</dbReference>
<gene>
    <name evidence="2" type="ORF">KSP40_PGU014670</name>
</gene>
<feature type="compositionally biased region" description="Low complexity" evidence="1">
    <location>
        <begin position="93"/>
        <end position="118"/>
    </location>
</feature>
<reference evidence="2 3" key="1">
    <citation type="journal article" date="2022" name="Nat. Plants">
        <title>Genomes of leafy and leafless Platanthera orchids illuminate the evolution of mycoheterotrophy.</title>
        <authorList>
            <person name="Li M.H."/>
            <person name="Liu K.W."/>
            <person name="Li Z."/>
            <person name="Lu H.C."/>
            <person name="Ye Q.L."/>
            <person name="Zhang D."/>
            <person name="Wang J.Y."/>
            <person name="Li Y.F."/>
            <person name="Zhong Z.M."/>
            <person name="Liu X."/>
            <person name="Yu X."/>
            <person name="Liu D.K."/>
            <person name="Tu X.D."/>
            <person name="Liu B."/>
            <person name="Hao Y."/>
            <person name="Liao X.Y."/>
            <person name="Jiang Y.T."/>
            <person name="Sun W.H."/>
            <person name="Chen J."/>
            <person name="Chen Y.Q."/>
            <person name="Ai Y."/>
            <person name="Zhai J.W."/>
            <person name="Wu S.S."/>
            <person name="Zhou Z."/>
            <person name="Hsiao Y.Y."/>
            <person name="Wu W.L."/>
            <person name="Chen Y.Y."/>
            <person name="Lin Y.F."/>
            <person name="Hsu J.L."/>
            <person name="Li C.Y."/>
            <person name="Wang Z.W."/>
            <person name="Zhao X."/>
            <person name="Zhong W.Y."/>
            <person name="Ma X.K."/>
            <person name="Ma L."/>
            <person name="Huang J."/>
            <person name="Chen G.Z."/>
            <person name="Huang M.Z."/>
            <person name="Huang L."/>
            <person name="Peng D.H."/>
            <person name="Luo Y.B."/>
            <person name="Zou S.Q."/>
            <person name="Chen S.P."/>
            <person name="Lan S."/>
            <person name="Tsai W.C."/>
            <person name="Van de Peer Y."/>
            <person name="Liu Z.J."/>
        </authorList>
    </citation>
    <scope>NUCLEOTIDE SEQUENCE [LARGE SCALE GENOMIC DNA]</scope>
    <source>
        <strain evidence="2">Lor288</strain>
    </source>
</reference>
<feature type="compositionally biased region" description="Pro residues" evidence="1">
    <location>
        <begin position="79"/>
        <end position="88"/>
    </location>
</feature>
<organism evidence="2 3">
    <name type="scientific">Platanthera guangdongensis</name>
    <dbReference type="NCBI Taxonomy" id="2320717"/>
    <lineage>
        <taxon>Eukaryota</taxon>
        <taxon>Viridiplantae</taxon>
        <taxon>Streptophyta</taxon>
        <taxon>Embryophyta</taxon>
        <taxon>Tracheophyta</taxon>
        <taxon>Spermatophyta</taxon>
        <taxon>Magnoliopsida</taxon>
        <taxon>Liliopsida</taxon>
        <taxon>Asparagales</taxon>
        <taxon>Orchidaceae</taxon>
        <taxon>Orchidoideae</taxon>
        <taxon>Orchideae</taxon>
        <taxon>Orchidinae</taxon>
        <taxon>Platanthera</taxon>
    </lineage>
</organism>
<evidence type="ECO:0000256" key="1">
    <source>
        <dbReference type="SAM" id="MobiDB-lite"/>
    </source>
</evidence>
<keyword evidence="3" id="KW-1185">Reference proteome</keyword>
<dbReference type="EMBL" id="JBBWWR010000003">
    <property type="protein sequence ID" value="KAK8969114.1"/>
    <property type="molecule type" value="Genomic_DNA"/>
</dbReference>
<name>A0ABR2MZI5_9ASPA</name>
<evidence type="ECO:0000313" key="2">
    <source>
        <dbReference type="EMBL" id="KAK8969114.1"/>
    </source>
</evidence>
<comment type="caution">
    <text evidence="2">The sequence shown here is derived from an EMBL/GenBank/DDBJ whole genome shotgun (WGS) entry which is preliminary data.</text>
</comment>
<accession>A0ABR2MZI5</accession>
<proteinExistence type="predicted"/>
<protein>
    <submittedName>
        <fullName evidence="2">Uncharacterized protein</fullName>
    </submittedName>
</protein>